<dbReference type="PROSITE" id="PS50110">
    <property type="entry name" value="RESPONSE_REGULATORY"/>
    <property type="match status" value="1"/>
</dbReference>
<protein>
    <submittedName>
        <fullName evidence="11">Transcriptional regulatory protein ZraR</fullName>
    </submittedName>
</protein>
<keyword evidence="2" id="KW-0547">Nucleotide-binding</keyword>
<dbReference type="InterPro" id="IPR058031">
    <property type="entry name" value="AAA_lid_NorR"/>
</dbReference>
<keyword evidence="1 8" id="KW-0597">Phosphoprotein</keyword>
<evidence type="ECO:0000256" key="1">
    <source>
        <dbReference type="ARBA" id="ARBA00022553"/>
    </source>
</evidence>
<dbReference type="InterPro" id="IPR025662">
    <property type="entry name" value="Sigma_54_int_dom_ATP-bd_1"/>
</dbReference>
<evidence type="ECO:0000313" key="11">
    <source>
        <dbReference type="EMBL" id="CUS36327.1"/>
    </source>
</evidence>
<evidence type="ECO:0000256" key="6">
    <source>
        <dbReference type="ARBA" id="ARBA00023125"/>
    </source>
</evidence>
<dbReference type="EMBL" id="CZPZ01000015">
    <property type="protein sequence ID" value="CUS36327.1"/>
    <property type="molecule type" value="Genomic_DNA"/>
</dbReference>
<dbReference type="InterPro" id="IPR027417">
    <property type="entry name" value="P-loop_NTPase"/>
</dbReference>
<dbReference type="OrthoDB" id="9814761at2"/>
<dbReference type="Proteomes" id="UP000198736">
    <property type="component" value="Unassembled WGS sequence"/>
</dbReference>
<feature type="modified residue" description="4-aspartylphosphate" evidence="8">
    <location>
        <position position="57"/>
    </location>
</feature>
<dbReference type="InterPro" id="IPR025943">
    <property type="entry name" value="Sigma_54_int_dom_ATP-bd_2"/>
</dbReference>
<dbReference type="InterPro" id="IPR001789">
    <property type="entry name" value="Sig_transdc_resp-reg_receiver"/>
</dbReference>
<sequence length="469" mass="51750">MSLNGLPSILVVDDDQRNREMLAEALSQAGFGVDIASDGLEAVSKAGAVTYDAVLSDIRMVPFSGLDLLDSLHKTMPEMPIVLLTAFGSVDTAIQAMKQGAFDYIAKPVNLDELVLTMKRAVEHRRLIDDNRTLQRAFCERPRAASLIGQCKKMVEVFKLVGKVSRSRTAVLIQGESGTGKELIARAIHDNSPRAAHRFVAINCSAIPDSLLESELFGHTKGSFTGAHAMRRGLLEEASGGTFFLDEVGDLSPAGQAKLLRVLQEGEIRRIGSNESVRVDLRIIAASRRNLPELTASGRFREDLLYRLNTVTVLLPPLRERPEDIPLLAEFFLARYGDQKEIPVTSFSSTAMHALVQYFWPGNVRELEHVVERAVALASHAILSIDDLPPEVLHKNGRSSDPMNISPGTLKALQRDQVLKMLESAHGNKERTARLLGISRRTLYRLLERYNLGKTQAWTETNTSDHNGS</sequence>
<dbReference type="SUPFAM" id="SSF52540">
    <property type="entry name" value="P-loop containing nucleoside triphosphate hydrolases"/>
    <property type="match status" value="1"/>
</dbReference>
<dbReference type="GO" id="GO:0005524">
    <property type="term" value="F:ATP binding"/>
    <property type="evidence" value="ECO:0007669"/>
    <property type="project" value="UniProtKB-KW"/>
</dbReference>
<keyword evidence="4" id="KW-0902">Two-component regulatory system</keyword>
<evidence type="ECO:0000259" key="10">
    <source>
        <dbReference type="PROSITE" id="PS50110"/>
    </source>
</evidence>
<dbReference type="Gene3D" id="1.10.10.60">
    <property type="entry name" value="Homeodomain-like"/>
    <property type="match status" value="1"/>
</dbReference>
<dbReference type="Pfam" id="PF02954">
    <property type="entry name" value="HTH_8"/>
    <property type="match status" value="1"/>
</dbReference>
<dbReference type="Gene3D" id="3.40.50.2300">
    <property type="match status" value="1"/>
</dbReference>
<reference evidence="12" key="1">
    <citation type="submission" date="2015-10" db="EMBL/GenBank/DDBJ databases">
        <authorList>
            <person name="Luecker S."/>
            <person name="Luecker S."/>
        </authorList>
    </citation>
    <scope>NUCLEOTIDE SEQUENCE [LARGE SCALE GENOMIC DNA]</scope>
</reference>
<dbReference type="InterPro" id="IPR003593">
    <property type="entry name" value="AAA+_ATPase"/>
</dbReference>
<proteinExistence type="predicted"/>
<dbReference type="InterPro" id="IPR009057">
    <property type="entry name" value="Homeodomain-like_sf"/>
</dbReference>
<dbReference type="Gene3D" id="1.10.8.60">
    <property type="match status" value="1"/>
</dbReference>
<name>A0A0S4LFG2_9BACT</name>
<evidence type="ECO:0000259" key="9">
    <source>
        <dbReference type="PROSITE" id="PS50045"/>
    </source>
</evidence>
<dbReference type="InterPro" id="IPR002197">
    <property type="entry name" value="HTH_Fis"/>
</dbReference>
<dbReference type="PROSITE" id="PS50045">
    <property type="entry name" value="SIGMA54_INTERACT_4"/>
    <property type="match status" value="1"/>
</dbReference>
<dbReference type="InterPro" id="IPR011006">
    <property type="entry name" value="CheY-like_superfamily"/>
</dbReference>
<evidence type="ECO:0000256" key="4">
    <source>
        <dbReference type="ARBA" id="ARBA00023012"/>
    </source>
</evidence>
<dbReference type="GO" id="GO:0043565">
    <property type="term" value="F:sequence-specific DNA binding"/>
    <property type="evidence" value="ECO:0007669"/>
    <property type="project" value="InterPro"/>
</dbReference>
<dbReference type="FunFam" id="3.40.50.2300:FF:000018">
    <property type="entry name" value="DNA-binding transcriptional regulator NtrC"/>
    <property type="match status" value="1"/>
</dbReference>
<evidence type="ECO:0000256" key="2">
    <source>
        <dbReference type="ARBA" id="ARBA00022741"/>
    </source>
</evidence>
<evidence type="ECO:0000256" key="7">
    <source>
        <dbReference type="ARBA" id="ARBA00023163"/>
    </source>
</evidence>
<accession>A0A0S4LFG2</accession>
<evidence type="ECO:0000256" key="5">
    <source>
        <dbReference type="ARBA" id="ARBA00023015"/>
    </source>
</evidence>
<dbReference type="Pfam" id="PF00072">
    <property type="entry name" value="Response_reg"/>
    <property type="match status" value="1"/>
</dbReference>
<evidence type="ECO:0000256" key="8">
    <source>
        <dbReference type="PROSITE-ProRule" id="PRU00169"/>
    </source>
</evidence>
<dbReference type="FunFam" id="3.40.50.300:FF:000006">
    <property type="entry name" value="DNA-binding transcriptional regulator NtrC"/>
    <property type="match status" value="1"/>
</dbReference>
<dbReference type="AlphaFoldDB" id="A0A0S4LFG2"/>
<dbReference type="SMART" id="SM00448">
    <property type="entry name" value="REC"/>
    <property type="match status" value="1"/>
</dbReference>
<dbReference type="Pfam" id="PF00158">
    <property type="entry name" value="Sigma54_activat"/>
    <property type="match status" value="1"/>
</dbReference>
<feature type="domain" description="Sigma-54 factor interaction" evidence="9">
    <location>
        <begin position="147"/>
        <end position="376"/>
    </location>
</feature>
<dbReference type="PROSITE" id="PS00688">
    <property type="entry name" value="SIGMA54_INTERACT_3"/>
    <property type="match status" value="1"/>
</dbReference>
<keyword evidence="6" id="KW-0238">DNA-binding</keyword>
<dbReference type="PROSITE" id="PS00675">
    <property type="entry name" value="SIGMA54_INTERACT_1"/>
    <property type="match status" value="1"/>
</dbReference>
<dbReference type="Pfam" id="PF25601">
    <property type="entry name" value="AAA_lid_14"/>
    <property type="match status" value="1"/>
</dbReference>
<dbReference type="InterPro" id="IPR025944">
    <property type="entry name" value="Sigma_54_int_dom_CS"/>
</dbReference>
<keyword evidence="5" id="KW-0805">Transcription regulation</keyword>
<dbReference type="CDD" id="cd00009">
    <property type="entry name" value="AAA"/>
    <property type="match status" value="1"/>
</dbReference>
<dbReference type="SMART" id="SM00382">
    <property type="entry name" value="AAA"/>
    <property type="match status" value="1"/>
</dbReference>
<keyword evidence="12" id="KW-1185">Reference proteome</keyword>
<dbReference type="GO" id="GO:0000160">
    <property type="term" value="P:phosphorelay signal transduction system"/>
    <property type="evidence" value="ECO:0007669"/>
    <property type="project" value="UniProtKB-KW"/>
</dbReference>
<keyword evidence="7" id="KW-0804">Transcription</keyword>
<dbReference type="GO" id="GO:0006355">
    <property type="term" value="P:regulation of DNA-templated transcription"/>
    <property type="evidence" value="ECO:0007669"/>
    <property type="project" value="InterPro"/>
</dbReference>
<dbReference type="Gene3D" id="3.40.50.300">
    <property type="entry name" value="P-loop containing nucleotide triphosphate hydrolases"/>
    <property type="match status" value="1"/>
</dbReference>
<dbReference type="SUPFAM" id="SSF46689">
    <property type="entry name" value="Homeodomain-like"/>
    <property type="match status" value="1"/>
</dbReference>
<gene>
    <name evidence="11" type="primary">zraR</name>
    <name evidence="11" type="ORF">COMA2_220035</name>
</gene>
<dbReference type="RefSeq" id="WP_090897895.1">
    <property type="nucleotide sequence ID" value="NZ_CZPZ01000015.1"/>
</dbReference>
<dbReference type="SUPFAM" id="SSF52172">
    <property type="entry name" value="CheY-like"/>
    <property type="match status" value="1"/>
</dbReference>
<dbReference type="PANTHER" id="PTHR32071">
    <property type="entry name" value="TRANSCRIPTIONAL REGULATORY PROTEIN"/>
    <property type="match status" value="1"/>
</dbReference>
<dbReference type="PANTHER" id="PTHR32071:SF100">
    <property type="entry name" value="RESPONSE REGULATOR PROTEIN PILR"/>
    <property type="match status" value="1"/>
</dbReference>
<dbReference type="PROSITE" id="PS00676">
    <property type="entry name" value="SIGMA54_INTERACT_2"/>
    <property type="match status" value="1"/>
</dbReference>
<dbReference type="STRING" id="1742973.COMA2_220035"/>
<dbReference type="InterPro" id="IPR002078">
    <property type="entry name" value="Sigma_54_int"/>
</dbReference>
<evidence type="ECO:0000256" key="3">
    <source>
        <dbReference type="ARBA" id="ARBA00022840"/>
    </source>
</evidence>
<evidence type="ECO:0000313" key="12">
    <source>
        <dbReference type="Proteomes" id="UP000198736"/>
    </source>
</evidence>
<organism evidence="11 12">
    <name type="scientific">Candidatus Nitrospira nitrificans</name>
    <dbReference type="NCBI Taxonomy" id="1742973"/>
    <lineage>
        <taxon>Bacteria</taxon>
        <taxon>Pseudomonadati</taxon>
        <taxon>Nitrospirota</taxon>
        <taxon>Nitrospiria</taxon>
        <taxon>Nitrospirales</taxon>
        <taxon>Nitrospiraceae</taxon>
        <taxon>Nitrospira</taxon>
    </lineage>
</organism>
<dbReference type="PRINTS" id="PR01590">
    <property type="entry name" value="HTHFIS"/>
</dbReference>
<feature type="domain" description="Response regulatory" evidence="10">
    <location>
        <begin position="8"/>
        <end position="122"/>
    </location>
</feature>
<keyword evidence="3" id="KW-0067">ATP-binding</keyword>